<dbReference type="AlphaFoldDB" id="A0ABD2PHC7"/>
<accession>A0ABD2PHC7</accession>
<evidence type="ECO:0000313" key="4">
    <source>
        <dbReference type="Proteomes" id="UP001516400"/>
    </source>
</evidence>
<dbReference type="InterPro" id="IPR019384">
    <property type="entry name" value="FHIP"/>
</dbReference>
<keyword evidence="4" id="KW-1185">Reference proteome</keyword>
<dbReference type="Pfam" id="PF10257">
    <property type="entry name" value="RAI16-like"/>
    <property type="match status" value="1"/>
</dbReference>
<evidence type="ECO:0000256" key="1">
    <source>
        <dbReference type="ARBA" id="ARBA00024336"/>
    </source>
</evidence>
<sequence>MGSKSGKYTNAVRCEQLKIYEMLVSQSRHVLLVHEPFLKPLLSLLKSCQGELFSKEMEKFLVDLLYQLCALLIQNIELIDLFFHQDEKSYKFLIFILLITFVHRDDSIGMRAREALLLCMSMSKRNTKVATYITENSNFSILVASGLSGLYSVLPNYLNDIMIPDWHRFTPDDVNDIKGLSTFVTSLEFSNAVAQVAHPSIRKQLQEFMYRGFLIPVLGPALLQNNIEEQVASIAYTELVLRTVTQPGLLYSLLQFLLKMEYDGQRLLDRLILRINSENNQLSLVTLSLFDTMIDLNCEDLMLELVFQYLQPCLHLMLSQRKNLLLLDPYCNSFEKLLILSPNCCDIDTSSPKFDEVGTQWSQHVSQQSLCGRYDSYLYDARNRIGSCQVACASWSNSYNGGEALHEDVKCTDSSMNSFPSSSESIGFESLGVKVEDSFQQSSQPVWKISSIKTDNFNRTVAITPIESGRELNSSGNAGPFLTILLQKLDNYLSNSFYINLHLTGLISRLAVFPQALLRTYLIDHSLVLQPDVPSLIQIMGSLKQKIDGYMNKRSDRVSLIKSARQFLIERETRLLNARRHVIEQCNPEINEFFQRNGPKRRSLNLPSISGMFGRRSSNHIDPGLPLVTTGENSLEKAYPKFNESQHVALCAVLLDEWIKELAAIAQEHTIAQLANLLK</sequence>
<dbReference type="Pfam" id="PF19311">
    <property type="entry name" value="KELAA"/>
    <property type="match status" value="1"/>
</dbReference>
<dbReference type="EMBL" id="JABFTP020000186">
    <property type="protein sequence ID" value="KAL3290354.1"/>
    <property type="molecule type" value="Genomic_DNA"/>
</dbReference>
<dbReference type="PANTHER" id="PTHR21705">
    <property type="entry name" value="RAI16 PROTEIN-RELATED"/>
    <property type="match status" value="1"/>
</dbReference>
<dbReference type="Pfam" id="PF19314">
    <property type="entry name" value="DUF5917"/>
    <property type="match status" value="1"/>
</dbReference>
<dbReference type="PANTHER" id="PTHR21705:SF11">
    <property type="entry name" value="FHIP FAMILY PROTEIN CG3558"/>
    <property type="match status" value="1"/>
</dbReference>
<evidence type="ECO:0000313" key="3">
    <source>
        <dbReference type="EMBL" id="KAL3290354.1"/>
    </source>
</evidence>
<organism evidence="3 4">
    <name type="scientific">Cryptolaemus montrouzieri</name>
    <dbReference type="NCBI Taxonomy" id="559131"/>
    <lineage>
        <taxon>Eukaryota</taxon>
        <taxon>Metazoa</taxon>
        <taxon>Ecdysozoa</taxon>
        <taxon>Arthropoda</taxon>
        <taxon>Hexapoda</taxon>
        <taxon>Insecta</taxon>
        <taxon>Pterygota</taxon>
        <taxon>Neoptera</taxon>
        <taxon>Endopterygota</taxon>
        <taxon>Coleoptera</taxon>
        <taxon>Polyphaga</taxon>
        <taxon>Cucujiformia</taxon>
        <taxon>Coccinelloidea</taxon>
        <taxon>Coccinellidae</taxon>
        <taxon>Scymninae</taxon>
        <taxon>Scymnini</taxon>
        <taxon>Cryptolaemus</taxon>
    </lineage>
</organism>
<reference evidence="3 4" key="1">
    <citation type="journal article" date="2021" name="BMC Biol.">
        <title>Horizontally acquired antibacterial genes associated with adaptive radiation of ladybird beetles.</title>
        <authorList>
            <person name="Li H.S."/>
            <person name="Tang X.F."/>
            <person name="Huang Y.H."/>
            <person name="Xu Z.Y."/>
            <person name="Chen M.L."/>
            <person name="Du X.Y."/>
            <person name="Qiu B.Y."/>
            <person name="Chen P.T."/>
            <person name="Zhang W."/>
            <person name="Slipinski A."/>
            <person name="Escalona H.E."/>
            <person name="Waterhouse R.M."/>
            <person name="Zwick A."/>
            <person name="Pang H."/>
        </authorList>
    </citation>
    <scope>NUCLEOTIDE SEQUENCE [LARGE SCALE GENOMIC DNA]</scope>
    <source>
        <strain evidence="3">SYSU2018</strain>
    </source>
</reference>
<gene>
    <name evidence="3" type="ORF">HHI36_023696</name>
</gene>
<evidence type="ECO:0000259" key="2">
    <source>
        <dbReference type="Pfam" id="PF19314"/>
    </source>
</evidence>
<dbReference type="Proteomes" id="UP001516400">
    <property type="component" value="Unassembled WGS sequence"/>
</dbReference>
<dbReference type="InterPro" id="IPR045669">
    <property type="entry name" value="FHIP_C"/>
</dbReference>
<comment type="caution">
    <text evidence="3">The sequence shown here is derived from an EMBL/GenBank/DDBJ whole genome shotgun (WGS) entry which is preliminary data.</text>
</comment>
<feature type="domain" description="FHF complex subunit HOOK-interacting protein C-terminal" evidence="2">
    <location>
        <begin position="479"/>
        <end position="571"/>
    </location>
</feature>
<proteinExistence type="inferred from homology"/>
<comment type="similarity">
    <text evidence="1">Belongs to the FHIP family.</text>
</comment>
<dbReference type="InterPro" id="IPR045668">
    <property type="entry name" value="FHIP_KELAA_motif"/>
</dbReference>
<protein>
    <recommendedName>
        <fullName evidence="2">FHF complex subunit HOOK-interacting protein C-terminal domain-containing protein</fullName>
    </recommendedName>
</protein>
<name>A0ABD2PHC7_9CUCU</name>